<keyword evidence="3" id="KW-1185">Reference proteome</keyword>
<keyword evidence="1" id="KW-0732">Signal</keyword>
<evidence type="ECO:0000313" key="2">
    <source>
        <dbReference type="EMBL" id="KAK4437325.1"/>
    </source>
</evidence>
<dbReference type="Proteomes" id="UP001293254">
    <property type="component" value="Unassembled WGS sequence"/>
</dbReference>
<reference evidence="2" key="1">
    <citation type="submission" date="2020-06" db="EMBL/GenBank/DDBJ databases">
        <authorList>
            <person name="Li T."/>
            <person name="Hu X."/>
            <person name="Zhang T."/>
            <person name="Song X."/>
            <person name="Zhang H."/>
            <person name="Dai N."/>
            <person name="Sheng W."/>
            <person name="Hou X."/>
            <person name="Wei L."/>
        </authorList>
    </citation>
    <scope>NUCLEOTIDE SEQUENCE</scope>
    <source>
        <strain evidence="2">3651</strain>
        <tissue evidence="2">Leaf</tissue>
    </source>
</reference>
<evidence type="ECO:0000313" key="3">
    <source>
        <dbReference type="Proteomes" id="UP001293254"/>
    </source>
</evidence>
<proteinExistence type="predicted"/>
<dbReference type="AlphaFoldDB" id="A0AAE1YV34"/>
<sequence>MALPSTLLFIALLSIGFTVSLAQLPLFDISLAGTISCPNASLATVGTFRVIPQATVDVVCGLSRIPLLFNPELCQLRVILPVGSCVFVPPGGSIILPITAIKDRLNIVSTYIPGAPTYVVT</sequence>
<feature type="signal peptide" evidence="1">
    <location>
        <begin position="1"/>
        <end position="22"/>
    </location>
</feature>
<evidence type="ECO:0000256" key="1">
    <source>
        <dbReference type="SAM" id="SignalP"/>
    </source>
</evidence>
<protein>
    <submittedName>
        <fullName evidence="2">Uncharacterized protein</fullName>
    </submittedName>
</protein>
<organism evidence="2 3">
    <name type="scientific">Sesamum alatum</name>
    <dbReference type="NCBI Taxonomy" id="300844"/>
    <lineage>
        <taxon>Eukaryota</taxon>
        <taxon>Viridiplantae</taxon>
        <taxon>Streptophyta</taxon>
        <taxon>Embryophyta</taxon>
        <taxon>Tracheophyta</taxon>
        <taxon>Spermatophyta</taxon>
        <taxon>Magnoliopsida</taxon>
        <taxon>eudicotyledons</taxon>
        <taxon>Gunneridae</taxon>
        <taxon>Pentapetalae</taxon>
        <taxon>asterids</taxon>
        <taxon>lamiids</taxon>
        <taxon>Lamiales</taxon>
        <taxon>Pedaliaceae</taxon>
        <taxon>Sesamum</taxon>
    </lineage>
</organism>
<comment type="caution">
    <text evidence="2">The sequence shown here is derived from an EMBL/GenBank/DDBJ whole genome shotgun (WGS) entry which is preliminary data.</text>
</comment>
<dbReference type="EMBL" id="JACGWO010000001">
    <property type="protein sequence ID" value="KAK4437325.1"/>
    <property type="molecule type" value="Genomic_DNA"/>
</dbReference>
<accession>A0AAE1YV34</accession>
<name>A0AAE1YV34_9LAMI</name>
<gene>
    <name evidence="2" type="ORF">Salat_0066400</name>
</gene>
<feature type="chain" id="PRO_5042124385" evidence="1">
    <location>
        <begin position="23"/>
        <end position="121"/>
    </location>
</feature>
<reference evidence="2" key="2">
    <citation type="journal article" date="2024" name="Plant">
        <title>Genomic evolution and insights into agronomic trait innovations of Sesamum species.</title>
        <authorList>
            <person name="Miao H."/>
            <person name="Wang L."/>
            <person name="Qu L."/>
            <person name="Liu H."/>
            <person name="Sun Y."/>
            <person name="Le M."/>
            <person name="Wang Q."/>
            <person name="Wei S."/>
            <person name="Zheng Y."/>
            <person name="Lin W."/>
            <person name="Duan Y."/>
            <person name="Cao H."/>
            <person name="Xiong S."/>
            <person name="Wang X."/>
            <person name="Wei L."/>
            <person name="Li C."/>
            <person name="Ma Q."/>
            <person name="Ju M."/>
            <person name="Zhao R."/>
            <person name="Li G."/>
            <person name="Mu C."/>
            <person name="Tian Q."/>
            <person name="Mei H."/>
            <person name="Zhang T."/>
            <person name="Gao T."/>
            <person name="Zhang H."/>
        </authorList>
    </citation>
    <scope>NUCLEOTIDE SEQUENCE</scope>
    <source>
        <strain evidence="2">3651</strain>
    </source>
</reference>